<feature type="domain" description="Lipopolysaccharide assembly protein A" evidence="7">
    <location>
        <begin position="76"/>
        <end position="128"/>
    </location>
</feature>
<organism evidence="8 10">
    <name type="scientific">Mycolicibacterium mucogenicum</name>
    <name type="common">Mycobacterium mucogenicum</name>
    <dbReference type="NCBI Taxonomy" id="56689"/>
    <lineage>
        <taxon>Bacteria</taxon>
        <taxon>Bacillati</taxon>
        <taxon>Actinomycetota</taxon>
        <taxon>Actinomycetes</taxon>
        <taxon>Mycobacteriales</taxon>
        <taxon>Mycobacteriaceae</taxon>
        <taxon>Mycolicibacterium</taxon>
    </lineage>
</organism>
<reference evidence="9 11" key="2">
    <citation type="submission" date="2019-01" db="EMBL/GenBank/DDBJ databases">
        <title>High-quality-draft genome sequences of five non-tuberculosis mycobacteriaceae isolated from a nosocomial environment.</title>
        <authorList>
            <person name="Tiago I."/>
            <person name="Alarico S."/>
            <person name="Pereira S.G."/>
            <person name="Coelho C."/>
            <person name="Maranha A."/>
            <person name="Empadinhas N."/>
        </authorList>
    </citation>
    <scope>NUCLEOTIDE SEQUENCE [LARGE SCALE GENOMIC DNA]</scope>
    <source>
        <strain evidence="9 11">24AIII</strain>
    </source>
</reference>
<evidence type="ECO:0000256" key="2">
    <source>
        <dbReference type="ARBA" id="ARBA00022692"/>
    </source>
</evidence>
<keyword evidence="2 6" id="KW-0812">Transmembrane</keyword>
<dbReference type="EMBL" id="SDLO01000005">
    <property type="protein sequence ID" value="TDK91146.1"/>
    <property type="molecule type" value="Genomic_DNA"/>
</dbReference>
<dbReference type="Proteomes" id="UP000294929">
    <property type="component" value="Unassembled WGS sequence"/>
</dbReference>
<protein>
    <submittedName>
        <fullName evidence="9">DUF1049 domain-containing protein</fullName>
    </submittedName>
</protein>
<gene>
    <name evidence="8" type="ORF">A5642_12570</name>
    <name evidence="9" type="ORF">EUA03_07545</name>
</gene>
<feature type="transmembrane region" description="Helical" evidence="6">
    <location>
        <begin position="54"/>
        <end position="75"/>
    </location>
</feature>
<name>A0A1A0MYN0_MYCMU</name>
<evidence type="ECO:0000313" key="11">
    <source>
        <dbReference type="Proteomes" id="UP000294929"/>
    </source>
</evidence>
<keyword evidence="1" id="KW-1003">Cell membrane</keyword>
<dbReference type="GO" id="GO:0005886">
    <property type="term" value="C:plasma membrane"/>
    <property type="evidence" value="ECO:0007669"/>
    <property type="project" value="InterPro"/>
</dbReference>
<sequence length="133" mass="13964">MSSDHATSPDPSESTSKPAAVPAEPPAPKSPKPDSAPAKKPKTPESAVKFTRTAALWSALVLGFLILILLLVFVIQNDTPVDIVLLGWKLHQVQLGVTILLAAIAGGLLTFAVATTRILQLRLAAKKNLKAGL</sequence>
<evidence type="ECO:0000256" key="1">
    <source>
        <dbReference type="ARBA" id="ARBA00022475"/>
    </source>
</evidence>
<proteinExistence type="predicted"/>
<evidence type="ECO:0000259" key="7">
    <source>
        <dbReference type="Pfam" id="PF06305"/>
    </source>
</evidence>
<evidence type="ECO:0000313" key="10">
    <source>
        <dbReference type="Proteomes" id="UP000093962"/>
    </source>
</evidence>
<feature type="transmembrane region" description="Helical" evidence="6">
    <location>
        <begin position="95"/>
        <end position="119"/>
    </location>
</feature>
<keyword evidence="4 6" id="KW-0472">Membrane</keyword>
<dbReference type="Pfam" id="PF06305">
    <property type="entry name" value="LapA_dom"/>
    <property type="match status" value="1"/>
</dbReference>
<dbReference type="RefSeq" id="WP_061004985.1">
    <property type="nucleotide sequence ID" value="NZ_LSKA01000380.1"/>
</dbReference>
<evidence type="ECO:0000313" key="9">
    <source>
        <dbReference type="EMBL" id="TDK91146.1"/>
    </source>
</evidence>
<evidence type="ECO:0000256" key="4">
    <source>
        <dbReference type="ARBA" id="ARBA00023136"/>
    </source>
</evidence>
<evidence type="ECO:0000256" key="6">
    <source>
        <dbReference type="SAM" id="Phobius"/>
    </source>
</evidence>
<dbReference type="AlphaFoldDB" id="A0A1A0MYN0"/>
<evidence type="ECO:0000313" key="8">
    <source>
        <dbReference type="EMBL" id="OBA90487.1"/>
    </source>
</evidence>
<accession>A0A1A0MYN0</accession>
<feature type="compositionally biased region" description="Polar residues" evidence="5">
    <location>
        <begin position="1"/>
        <end position="15"/>
    </location>
</feature>
<comment type="caution">
    <text evidence="8">The sequence shown here is derived from an EMBL/GenBank/DDBJ whole genome shotgun (WGS) entry which is preliminary data.</text>
</comment>
<keyword evidence="3 6" id="KW-1133">Transmembrane helix</keyword>
<dbReference type="EMBL" id="LZSF01000052">
    <property type="protein sequence ID" value="OBA90487.1"/>
    <property type="molecule type" value="Genomic_DNA"/>
</dbReference>
<dbReference type="Proteomes" id="UP000093962">
    <property type="component" value="Unassembled WGS sequence"/>
</dbReference>
<evidence type="ECO:0000256" key="5">
    <source>
        <dbReference type="SAM" id="MobiDB-lite"/>
    </source>
</evidence>
<evidence type="ECO:0000256" key="3">
    <source>
        <dbReference type="ARBA" id="ARBA00022989"/>
    </source>
</evidence>
<feature type="region of interest" description="Disordered" evidence="5">
    <location>
        <begin position="1"/>
        <end position="45"/>
    </location>
</feature>
<dbReference type="InterPro" id="IPR010445">
    <property type="entry name" value="LapA_dom"/>
</dbReference>
<reference evidence="8 10" key="1">
    <citation type="submission" date="2016-06" db="EMBL/GenBank/DDBJ databases">
        <authorList>
            <person name="Kjaerup R.B."/>
            <person name="Dalgaard T.S."/>
            <person name="Juul-Madsen H.R."/>
        </authorList>
    </citation>
    <scope>NUCLEOTIDE SEQUENCE [LARGE SCALE GENOMIC DNA]</scope>
    <source>
        <strain evidence="8 10">1199456.5</strain>
    </source>
</reference>